<dbReference type="PANTHER" id="PTHR42852:SF17">
    <property type="entry name" value="THIOREDOXIN-LIKE PROTEIN HI_1115"/>
    <property type="match status" value="1"/>
</dbReference>
<keyword evidence="4" id="KW-0732">Signal</keyword>
<dbReference type="OrthoDB" id="9799347at2"/>
<keyword evidence="7" id="KW-1185">Reference proteome</keyword>
<feature type="chain" id="PRO_5016355408" evidence="4">
    <location>
        <begin position="21"/>
        <end position="181"/>
    </location>
</feature>
<evidence type="ECO:0000313" key="7">
    <source>
        <dbReference type="Proteomes" id="UP000247727"/>
    </source>
</evidence>
<evidence type="ECO:0000259" key="5">
    <source>
        <dbReference type="PROSITE" id="PS51352"/>
    </source>
</evidence>
<dbReference type="InterPro" id="IPR017937">
    <property type="entry name" value="Thioredoxin_CS"/>
</dbReference>
<dbReference type="EMBL" id="QJTK01000009">
    <property type="protein sequence ID" value="PYF09318.1"/>
    <property type="molecule type" value="Genomic_DNA"/>
</dbReference>
<dbReference type="InterPro" id="IPR050553">
    <property type="entry name" value="Thioredoxin_ResA/DsbE_sf"/>
</dbReference>
<name>A0A318U227_9RHOB</name>
<dbReference type="RefSeq" id="WP_110806115.1">
    <property type="nucleotide sequence ID" value="NZ_QJTK01000009.1"/>
</dbReference>
<dbReference type="InterPro" id="IPR036249">
    <property type="entry name" value="Thioredoxin-like_sf"/>
</dbReference>
<evidence type="ECO:0000256" key="1">
    <source>
        <dbReference type="ARBA" id="ARBA00004196"/>
    </source>
</evidence>
<evidence type="ECO:0000313" key="6">
    <source>
        <dbReference type="EMBL" id="PYF09318.1"/>
    </source>
</evidence>
<dbReference type="SUPFAM" id="SSF52833">
    <property type="entry name" value="Thioredoxin-like"/>
    <property type="match status" value="1"/>
</dbReference>
<evidence type="ECO:0000256" key="3">
    <source>
        <dbReference type="ARBA" id="ARBA00023284"/>
    </source>
</evidence>
<keyword evidence="3" id="KW-0676">Redox-active center</keyword>
<dbReference type="PROSITE" id="PS51352">
    <property type="entry name" value="THIOREDOXIN_2"/>
    <property type="match status" value="1"/>
</dbReference>
<dbReference type="GO" id="GO:0030313">
    <property type="term" value="C:cell envelope"/>
    <property type="evidence" value="ECO:0007669"/>
    <property type="project" value="UniProtKB-SubCell"/>
</dbReference>
<keyword evidence="6" id="KW-0413">Isomerase</keyword>
<dbReference type="InterPro" id="IPR013766">
    <property type="entry name" value="Thioredoxin_domain"/>
</dbReference>
<proteinExistence type="predicted"/>
<evidence type="ECO:0000256" key="4">
    <source>
        <dbReference type="SAM" id="SignalP"/>
    </source>
</evidence>
<dbReference type="GO" id="GO:0015036">
    <property type="term" value="F:disulfide oxidoreductase activity"/>
    <property type="evidence" value="ECO:0007669"/>
    <property type="project" value="UniProtKB-ARBA"/>
</dbReference>
<dbReference type="PANTHER" id="PTHR42852">
    <property type="entry name" value="THIOL:DISULFIDE INTERCHANGE PROTEIN DSBE"/>
    <property type="match status" value="1"/>
</dbReference>
<organism evidence="6 7">
    <name type="scientific">Rhodobacter viridis</name>
    <dbReference type="NCBI Taxonomy" id="1054202"/>
    <lineage>
        <taxon>Bacteria</taxon>
        <taxon>Pseudomonadati</taxon>
        <taxon>Pseudomonadota</taxon>
        <taxon>Alphaproteobacteria</taxon>
        <taxon>Rhodobacterales</taxon>
        <taxon>Rhodobacter group</taxon>
        <taxon>Rhodobacter</taxon>
    </lineage>
</organism>
<sequence>MLRLFVLYTALALSANAATAADLSALKQGEMKKLAVFSEPLPLPEIPFVDETGASHTLADYHGKVVLLNLWATWCAPCRKEMPDIEALQTEIGGGDFTVLTVASSNRDTQVKVAAFFEKQGITHLPRMIDNTERLPRAFGLPGLPASILIDRKGQIVAQLLGPADWSSPEAKAVIAALRAE</sequence>
<evidence type="ECO:0000256" key="2">
    <source>
        <dbReference type="ARBA" id="ARBA00022748"/>
    </source>
</evidence>
<gene>
    <name evidence="6" type="ORF">C8J30_10964</name>
</gene>
<dbReference type="AlphaFoldDB" id="A0A318U227"/>
<dbReference type="GO" id="GO:0017004">
    <property type="term" value="P:cytochrome complex assembly"/>
    <property type="evidence" value="ECO:0007669"/>
    <property type="project" value="UniProtKB-KW"/>
</dbReference>
<dbReference type="InterPro" id="IPR013740">
    <property type="entry name" value="Redoxin"/>
</dbReference>
<feature type="signal peptide" evidence="4">
    <location>
        <begin position="1"/>
        <end position="20"/>
    </location>
</feature>
<dbReference type="PROSITE" id="PS00194">
    <property type="entry name" value="THIOREDOXIN_1"/>
    <property type="match status" value="1"/>
</dbReference>
<comment type="subcellular location">
    <subcellularLocation>
        <location evidence="1">Cell envelope</location>
    </subcellularLocation>
</comment>
<dbReference type="Pfam" id="PF08534">
    <property type="entry name" value="Redoxin"/>
    <property type="match status" value="1"/>
</dbReference>
<dbReference type="Gene3D" id="3.40.30.10">
    <property type="entry name" value="Glutaredoxin"/>
    <property type="match status" value="1"/>
</dbReference>
<accession>A0A318U227</accession>
<reference evidence="6 7" key="1">
    <citation type="submission" date="2018-06" db="EMBL/GenBank/DDBJ databases">
        <title>Genomic Encyclopedia of Type Strains, Phase III (KMG-III): the genomes of soil and plant-associated and newly described type strains.</title>
        <authorList>
            <person name="Whitman W."/>
        </authorList>
    </citation>
    <scope>NUCLEOTIDE SEQUENCE [LARGE SCALE GENOMIC DNA]</scope>
    <source>
        <strain evidence="6 7">JA737</strain>
    </source>
</reference>
<keyword evidence="2" id="KW-0201">Cytochrome c-type biogenesis</keyword>
<dbReference type="CDD" id="cd02966">
    <property type="entry name" value="TlpA_like_family"/>
    <property type="match status" value="1"/>
</dbReference>
<protein>
    <submittedName>
        <fullName evidence="6">Thiol-disulfide isomerase/thioredoxin</fullName>
    </submittedName>
</protein>
<comment type="caution">
    <text evidence="6">The sequence shown here is derived from an EMBL/GenBank/DDBJ whole genome shotgun (WGS) entry which is preliminary data.</text>
</comment>
<feature type="domain" description="Thioredoxin" evidence="5">
    <location>
        <begin position="37"/>
        <end position="180"/>
    </location>
</feature>
<dbReference type="GO" id="GO:0016853">
    <property type="term" value="F:isomerase activity"/>
    <property type="evidence" value="ECO:0007669"/>
    <property type="project" value="UniProtKB-KW"/>
</dbReference>
<dbReference type="Proteomes" id="UP000247727">
    <property type="component" value="Unassembled WGS sequence"/>
</dbReference>